<dbReference type="AlphaFoldDB" id="A0A7N0UC62"/>
<keyword evidence="2" id="KW-1185">Reference proteome</keyword>
<protein>
    <submittedName>
        <fullName evidence="1">Uncharacterized protein</fullName>
    </submittedName>
</protein>
<sequence>MLDYVPDSIFLCYRTGGVCLDVIKQSWSPMFGTIRMS</sequence>
<evidence type="ECO:0000313" key="1">
    <source>
        <dbReference type="EnsemblPlants" id="Kaladp0060s0116.1.v1.1"/>
    </source>
</evidence>
<name>A0A7N0UC62_KALFE</name>
<evidence type="ECO:0000313" key="2">
    <source>
        <dbReference type="Proteomes" id="UP000594263"/>
    </source>
</evidence>
<proteinExistence type="predicted"/>
<organism evidence="1 2">
    <name type="scientific">Kalanchoe fedtschenkoi</name>
    <name type="common">Lavender scallops</name>
    <name type="synonym">South American air plant</name>
    <dbReference type="NCBI Taxonomy" id="63787"/>
    <lineage>
        <taxon>Eukaryota</taxon>
        <taxon>Viridiplantae</taxon>
        <taxon>Streptophyta</taxon>
        <taxon>Embryophyta</taxon>
        <taxon>Tracheophyta</taxon>
        <taxon>Spermatophyta</taxon>
        <taxon>Magnoliopsida</taxon>
        <taxon>eudicotyledons</taxon>
        <taxon>Gunneridae</taxon>
        <taxon>Pentapetalae</taxon>
        <taxon>Saxifragales</taxon>
        <taxon>Crassulaceae</taxon>
        <taxon>Kalanchoe</taxon>
    </lineage>
</organism>
<reference evidence="1" key="1">
    <citation type="submission" date="2021-01" db="UniProtKB">
        <authorList>
            <consortium name="EnsemblPlants"/>
        </authorList>
    </citation>
    <scope>IDENTIFICATION</scope>
</reference>
<dbReference type="EnsemblPlants" id="Kaladp0060s0116.1.v1.1">
    <property type="protein sequence ID" value="Kaladp0060s0116.1.v1.1"/>
    <property type="gene ID" value="Kaladp0060s0116.v1.1"/>
</dbReference>
<accession>A0A7N0UC62</accession>
<dbReference type="Proteomes" id="UP000594263">
    <property type="component" value="Unplaced"/>
</dbReference>
<dbReference type="Gramene" id="Kaladp0060s0116.1.v1.1">
    <property type="protein sequence ID" value="Kaladp0060s0116.1.v1.1"/>
    <property type="gene ID" value="Kaladp0060s0116.v1.1"/>
</dbReference>